<proteinExistence type="predicted"/>
<name>A0A239BBK0_9SPHN</name>
<dbReference type="OrthoDB" id="7585039at2"/>
<dbReference type="Proteomes" id="UP000198281">
    <property type="component" value="Unassembled WGS sequence"/>
</dbReference>
<dbReference type="RefSeq" id="WP_089217576.1">
    <property type="nucleotide sequence ID" value="NZ_FZOS01000001.1"/>
</dbReference>
<dbReference type="InterPro" id="IPR037401">
    <property type="entry name" value="SnoaL-like"/>
</dbReference>
<dbReference type="EMBL" id="FZOS01000001">
    <property type="protein sequence ID" value="SNS04818.1"/>
    <property type="molecule type" value="Genomic_DNA"/>
</dbReference>
<dbReference type="GO" id="GO:0016853">
    <property type="term" value="F:isomerase activity"/>
    <property type="evidence" value="ECO:0007669"/>
    <property type="project" value="UniProtKB-KW"/>
</dbReference>
<protein>
    <submittedName>
        <fullName evidence="2">Ketosteroid isomerase homolog</fullName>
    </submittedName>
</protein>
<evidence type="ECO:0000259" key="1">
    <source>
        <dbReference type="Pfam" id="PF13577"/>
    </source>
</evidence>
<dbReference type="AlphaFoldDB" id="A0A239BBK0"/>
<dbReference type="Gene3D" id="3.10.450.50">
    <property type="match status" value="1"/>
</dbReference>
<sequence length="174" mass="19091">MTDDLALLRETADQIALSRLVDAYARAVDRCDLALLRSLYADDAVHDHGTMFRGSADAFADYIGKMMRGMVSHHFMGNRLFAIDGDVATGETYAINSHVLDPGTPEARDYIAGGRYLDRFRRTSAGWRIAHRTRVIDWTHERPHQSGATAAGLAAGGKCPDDPSYAFLSAGFRA</sequence>
<gene>
    <name evidence="2" type="ORF">SAMN06295912_10121</name>
</gene>
<feature type="domain" description="SnoaL-like" evidence="1">
    <location>
        <begin position="10"/>
        <end position="133"/>
    </location>
</feature>
<keyword evidence="2" id="KW-0413">Isomerase</keyword>
<dbReference type="SUPFAM" id="SSF54427">
    <property type="entry name" value="NTF2-like"/>
    <property type="match status" value="1"/>
</dbReference>
<dbReference type="InterPro" id="IPR032710">
    <property type="entry name" value="NTF2-like_dom_sf"/>
</dbReference>
<dbReference type="Pfam" id="PF13577">
    <property type="entry name" value="SnoaL_4"/>
    <property type="match status" value="1"/>
</dbReference>
<accession>A0A239BBK0</accession>
<evidence type="ECO:0000313" key="2">
    <source>
        <dbReference type="EMBL" id="SNS04818.1"/>
    </source>
</evidence>
<keyword evidence="3" id="KW-1185">Reference proteome</keyword>
<dbReference type="CDD" id="cd00531">
    <property type="entry name" value="NTF2_like"/>
    <property type="match status" value="1"/>
</dbReference>
<organism evidence="2 3">
    <name type="scientific">Edaphosphingomonas laterariae</name>
    <dbReference type="NCBI Taxonomy" id="861865"/>
    <lineage>
        <taxon>Bacteria</taxon>
        <taxon>Pseudomonadati</taxon>
        <taxon>Pseudomonadota</taxon>
        <taxon>Alphaproteobacteria</taxon>
        <taxon>Sphingomonadales</taxon>
        <taxon>Rhizorhabdaceae</taxon>
        <taxon>Edaphosphingomonas</taxon>
    </lineage>
</organism>
<reference evidence="3" key="1">
    <citation type="submission" date="2017-06" db="EMBL/GenBank/DDBJ databases">
        <authorList>
            <person name="Varghese N."/>
            <person name="Submissions S."/>
        </authorList>
    </citation>
    <scope>NUCLEOTIDE SEQUENCE [LARGE SCALE GENOMIC DNA]</scope>
    <source>
        <strain evidence="3">LNB2</strain>
    </source>
</reference>
<evidence type="ECO:0000313" key="3">
    <source>
        <dbReference type="Proteomes" id="UP000198281"/>
    </source>
</evidence>